<evidence type="ECO:0000313" key="2">
    <source>
        <dbReference type="Proteomes" id="UP000821845"/>
    </source>
</evidence>
<keyword evidence="2" id="KW-1185">Reference proteome</keyword>
<dbReference type="EMBL" id="CM023483">
    <property type="protein sequence ID" value="KAH6935453.1"/>
    <property type="molecule type" value="Genomic_DNA"/>
</dbReference>
<accession>A0ACB7SL53</accession>
<evidence type="ECO:0000313" key="1">
    <source>
        <dbReference type="EMBL" id="KAH6935453.1"/>
    </source>
</evidence>
<protein>
    <submittedName>
        <fullName evidence="1">Uncharacterized protein</fullName>
    </submittedName>
</protein>
<proteinExistence type="predicted"/>
<name>A0ACB7SL53_HYAAI</name>
<reference evidence="1" key="1">
    <citation type="submission" date="2020-05" db="EMBL/GenBank/DDBJ databases">
        <title>Large-scale comparative analyses of tick genomes elucidate their genetic diversity and vector capacities.</title>
        <authorList>
            <person name="Jia N."/>
            <person name="Wang J."/>
            <person name="Shi W."/>
            <person name="Du L."/>
            <person name="Sun Y."/>
            <person name="Zhan W."/>
            <person name="Jiang J."/>
            <person name="Wang Q."/>
            <person name="Zhang B."/>
            <person name="Ji P."/>
            <person name="Sakyi L.B."/>
            <person name="Cui X."/>
            <person name="Yuan T."/>
            <person name="Jiang B."/>
            <person name="Yang W."/>
            <person name="Lam T.T.-Y."/>
            <person name="Chang Q."/>
            <person name="Ding S."/>
            <person name="Wang X."/>
            <person name="Zhu J."/>
            <person name="Ruan X."/>
            <person name="Zhao L."/>
            <person name="Wei J."/>
            <person name="Que T."/>
            <person name="Du C."/>
            <person name="Cheng J."/>
            <person name="Dai P."/>
            <person name="Han X."/>
            <person name="Huang E."/>
            <person name="Gao Y."/>
            <person name="Liu J."/>
            <person name="Shao H."/>
            <person name="Ye R."/>
            <person name="Li L."/>
            <person name="Wei W."/>
            <person name="Wang X."/>
            <person name="Wang C."/>
            <person name="Yang T."/>
            <person name="Huo Q."/>
            <person name="Li W."/>
            <person name="Guo W."/>
            <person name="Chen H."/>
            <person name="Zhou L."/>
            <person name="Ni X."/>
            <person name="Tian J."/>
            <person name="Zhou Y."/>
            <person name="Sheng Y."/>
            <person name="Liu T."/>
            <person name="Pan Y."/>
            <person name="Xia L."/>
            <person name="Li J."/>
            <person name="Zhao F."/>
            <person name="Cao W."/>
        </authorList>
    </citation>
    <scope>NUCLEOTIDE SEQUENCE</scope>
    <source>
        <strain evidence="1">Hyas-2018</strain>
    </source>
</reference>
<dbReference type="Proteomes" id="UP000821845">
    <property type="component" value="Chromosome 3"/>
</dbReference>
<comment type="caution">
    <text evidence="1">The sequence shown here is derived from an EMBL/GenBank/DDBJ whole genome shotgun (WGS) entry which is preliminary data.</text>
</comment>
<organism evidence="1 2">
    <name type="scientific">Hyalomma asiaticum</name>
    <name type="common">Tick</name>
    <dbReference type="NCBI Taxonomy" id="266040"/>
    <lineage>
        <taxon>Eukaryota</taxon>
        <taxon>Metazoa</taxon>
        <taxon>Ecdysozoa</taxon>
        <taxon>Arthropoda</taxon>
        <taxon>Chelicerata</taxon>
        <taxon>Arachnida</taxon>
        <taxon>Acari</taxon>
        <taxon>Parasitiformes</taxon>
        <taxon>Ixodida</taxon>
        <taxon>Ixodoidea</taxon>
        <taxon>Ixodidae</taxon>
        <taxon>Hyalomminae</taxon>
        <taxon>Hyalomma</taxon>
    </lineage>
</organism>
<sequence>MIRGSTELRKPNPLGNKPMGLAWLLWGGRDFSVFTCAAVQATPEANAREARPSTSSSVPEGERDKQQLVVASKDQHEAVKGVDTAPAGRDTPPDVQPPESATESVDECMDVSRDGASSMAGKRAHERTVDSEPQREDGGGGEPPAKTPGVRRSPYRPRPNLPGEPRRAGNPPP</sequence>
<gene>
    <name evidence="1" type="ORF">HPB50_006017</name>
</gene>